<evidence type="ECO:0000256" key="5">
    <source>
        <dbReference type="ARBA" id="ARBA00023136"/>
    </source>
</evidence>
<evidence type="ECO:0000256" key="4">
    <source>
        <dbReference type="ARBA" id="ARBA00022989"/>
    </source>
</evidence>
<accession>A0A0J1FS01</accession>
<keyword evidence="2" id="KW-1003">Cell membrane</keyword>
<dbReference type="GO" id="GO:0046677">
    <property type="term" value="P:response to antibiotic"/>
    <property type="evidence" value="ECO:0007669"/>
    <property type="project" value="UniProtKB-KW"/>
</dbReference>
<dbReference type="Pfam" id="PF03706">
    <property type="entry name" value="LPG_synthase_TM"/>
    <property type="match status" value="1"/>
</dbReference>
<name>A0A0J1FS01_9FIRM</name>
<comment type="subcellular location">
    <subcellularLocation>
        <location evidence="1 6">Cell membrane</location>
        <topology evidence="1 6">Multi-pass membrane protein</topology>
    </subcellularLocation>
</comment>
<feature type="transmembrane region" description="Helical" evidence="6">
    <location>
        <begin position="149"/>
        <end position="170"/>
    </location>
</feature>
<comment type="function">
    <text evidence="6">Catalyzes the transfer of a lysyl group from L-lysyl-tRNA(Lys) to membrane-bound phosphatidylglycerol (PG), which produces lysylphosphatidylglycerol (LPG), a major component of the bacterial membrane with a positive net charge. LPG synthesis contributes to bacterial virulence as it is involved in the resistance mechanism against cationic antimicrobial peptides (CAMP) produces by the host's immune system (defensins, cathelicidins) and by the competing microorganisms.</text>
</comment>
<protein>
    <recommendedName>
        <fullName evidence="6">Phosphatidylglycerol lysyltransferase</fullName>
        <ecNumber evidence="6">2.3.2.3</ecNumber>
    </recommendedName>
    <alternativeName>
        <fullName evidence="6">Lysylphosphatidylglycerol synthase</fullName>
    </alternativeName>
</protein>
<keyword evidence="6" id="KW-0443">Lipid metabolism</keyword>
<reference evidence="7 8" key="1">
    <citation type="submission" date="2015-06" db="EMBL/GenBank/DDBJ databases">
        <title>Draft genome of the moderately acidophilic sulfate reducer Candidatus Desulfosporosinus acididurans strain M1.</title>
        <authorList>
            <person name="Poehlein A."/>
            <person name="Petzsch P."/>
            <person name="Johnson B.D."/>
            <person name="Schloemann M."/>
            <person name="Daniel R."/>
            <person name="Muehling M."/>
        </authorList>
    </citation>
    <scope>NUCLEOTIDE SEQUENCE [LARGE SCALE GENOMIC DNA]</scope>
    <source>
        <strain evidence="7 8">M1</strain>
    </source>
</reference>
<keyword evidence="6" id="KW-0808">Transferase</keyword>
<dbReference type="EMBL" id="LDZY01000006">
    <property type="protein sequence ID" value="KLU66057.1"/>
    <property type="molecule type" value="Genomic_DNA"/>
</dbReference>
<proteinExistence type="inferred from homology"/>
<dbReference type="Proteomes" id="UP000036356">
    <property type="component" value="Unassembled WGS sequence"/>
</dbReference>
<dbReference type="PANTHER" id="PTHR39087">
    <property type="entry name" value="UPF0104 MEMBRANE PROTEIN MJ1595"/>
    <property type="match status" value="1"/>
</dbReference>
<feature type="transmembrane region" description="Helical" evidence="6">
    <location>
        <begin position="115"/>
        <end position="137"/>
    </location>
</feature>
<feature type="transmembrane region" description="Helical" evidence="6">
    <location>
        <begin position="222"/>
        <end position="247"/>
    </location>
</feature>
<dbReference type="GO" id="GO:0006629">
    <property type="term" value="P:lipid metabolic process"/>
    <property type="evidence" value="ECO:0007669"/>
    <property type="project" value="UniProtKB-KW"/>
</dbReference>
<keyword evidence="3 6" id="KW-0812">Transmembrane</keyword>
<dbReference type="STRING" id="476652.DEAC_c20960"/>
<keyword evidence="6" id="KW-0046">Antibiotic resistance</keyword>
<dbReference type="AlphaFoldDB" id="A0A0J1FS01"/>
<comment type="catalytic activity">
    <reaction evidence="6">
        <text>L-lysyl-tRNA(Lys) + a 1,2-diacyl-sn-glycero-3-phospho-(1'-sn-glycerol) = a 1,2-diacyl-sn-glycero-3-phospho-1'-(3'-O-L-lysyl)-sn-glycerol + tRNA(Lys)</text>
        <dbReference type="Rhea" id="RHEA:10668"/>
        <dbReference type="Rhea" id="RHEA-COMP:9696"/>
        <dbReference type="Rhea" id="RHEA-COMP:9697"/>
        <dbReference type="ChEBI" id="CHEBI:64716"/>
        <dbReference type="ChEBI" id="CHEBI:75792"/>
        <dbReference type="ChEBI" id="CHEBI:78442"/>
        <dbReference type="ChEBI" id="CHEBI:78529"/>
        <dbReference type="EC" id="2.3.2.3"/>
    </reaction>
</comment>
<dbReference type="EC" id="2.3.2.3" evidence="6"/>
<comment type="similarity">
    <text evidence="6">Belongs to the LPG synthase family.</text>
</comment>
<dbReference type="GO" id="GO:0005886">
    <property type="term" value="C:plasma membrane"/>
    <property type="evidence" value="ECO:0007669"/>
    <property type="project" value="UniProtKB-SubCell"/>
</dbReference>
<evidence type="ECO:0000256" key="2">
    <source>
        <dbReference type="ARBA" id="ARBA00022475"/>
    </source>
</evidence>
<comment type="caution">
    <text evidence="7">The sequence shown here is derived from an EMBL/GenBank/DDBJ whole genome shotgun (WGS) entry which is preliminary data.</text>
</comment>
<feature type="transmembrane region" description="Helical" evidence="6">
    <location>
        <begin position="267"/>
        <end position="289"/>
    </location>
</feature>
<dbReference type="PATRIC" id="fig|476652.3.peg.2170"/>
<evidence type="ECO:0000256" key="1">
    <source>
        <dbReference type="ARBA" id="ARBA00004651"/>
    </source>
</evidence>
<feature type="transmembrane region" description="Helical" evidence="6">
    <location>
        <begin position="36"/>
        <end position="55"/>
    </location>
</feature>
<dbReference type="InterPro" id="IPR022791">
    <property type="entry name" value="L-PG_synthase/AglD"/>
</dbReference>
<feature type="transmembrane region" description="Helical" evidence="6">
    <location>
        <begin position="190"/>
        <end position="210"/>
    </location>
</feature>
<keyword evidence="8" id="KW-1185">Reference proteome</keyword>
<organism evidence="7 8">
    <name type="scientific">Desulfosporosinus acididurans</name>
    <dbReference type="NCBI Taxonomy" id="476652"/>
    <lineage>
        <taxon>Bacteria</taxon>
        <taxon>Bacillati</taxon>
        <taxon>Bacillota</taxon>
        <taxon>Clostridia</taxon>
        <taxon>Eubacteriales</taxon>
        <taxon>Desulfitobacteriaceae</taxon>
        <taxon>Desulfosporosinus</taxon>
    </lineage>
</organism>
<sequence>MPNATKLKLISGMLITVVVIYYSIGAIKDLHVEQVFSSNISWSLTFLSIAVYIYANYIRGLAYTRGIDRDMDRMTALQIVGLGHAANMVLPFHVGEGLRAAFFPPSYSALRRTKLLIIPAFADFAAIMLVSIPAVPFAGFKDQNLLKALWILTFLCIAVFIVFGILIVLLPRLRSYFDEYLNFDSVKMMAWVILSWVLLLVSTWIGLVAFGFSWGASIRMSLAVFAATNIINFIPATPGAIGLFEYGTILGLGGLGIDQTTALSASLLLHLIQYAALLPLGIFLYIVALRGQYGAALNRRASLQKNPK</sequence>
<evidence type="ECO:0000256" key="6">
    <source>
        <dbReference type="RuleBase" id="RU363042"/>
    </source>
</evidence>
<gene>
    <name evidence="6" type="primary">mprF</name>
    <name evidence="7" type="ORF">DEAC_c20960</name>
</gene>
<dbReference type="RefSeq" id="WP_047809950.1">
    <property type="nucleotide sequence ID" value="NZ_LDZY01000006.1"/>
</dbReference>
<evidence type="ECO:0000313" key="7">
    <source>
        <dbReference type="EMBL" id="KLU66057.1"/>
    </source>
</evidence>
<feature type="transmembrane region" description="Helical" evidence="6">
    <location>
        <begin position="7"/>
        <end position="24"/>
    </location>
</feature>
<keyword evidence="5 6" id="KW-0472">Membrane</keyword>
<evidence type="ECO:0000313" key="8">
    <source>
        <dbReference type="Proteomes" id="UP000036356"/>
    </source>
</evidence>
<dbReference type="GO" id="GO:0050071">
    <property type="term" value="F:phosphatidylglycerol lysyltransferase activity"/>
    <property type="evidence" value="ECO:0007669"/>
    <property type="project" value="UniProtKB-EC"/>
</dbReference>
<evidence type="ECO:0000256" key="3">
    <source>
        <dbReference type="ARBA" id="ARBA00022692"/>
    </source>
</evidence>
<dbReference type="PANTHER" id="PTHR39087:SF2">
    <property type="entry name" value="UPF0104 MEMBRANE PROTEIN MJ1595"/>
    <property type="match status" value="1"/>
</dbReference>
<keyword evidence="4 6" id="KW-1133">Transmembrane helix</keyword>